<evidence type="ECO:0000256" key="1">
    <source>
        <dbReference type="ARBA" id="ARBA00022679"/>
    </source>
</evidence>
<dbReference type="EMBL" id="JACSQA010000009">
    <property type="protein sequence ID" value="MBD8026660.1"/>
    <property type="molecule type" value="Genomic_DNA"/>
</dbReference>
<evidence type="ECO:0000256" key="4">
    <source>
        <dbReference type="ARBA" id="ARBA00022840"/>
    </source>
</evidence>
<comment type="catalytic activity">
    <reaction evidence="7 8">
        <text>NAD(+) + ATP = ADP + NADP(+) + H(+)</text>
        <dbReference type="Rhea" id="RHEA:18629"/>
        <dbReference type="ChEBI" id="CHEBI:15378"/>
        <dbReference type="ChEBI" id="CHEBI:30616"/>
        <dbReference type="ChEBI" id="CHEBI:57540"/>
        <dbReference type="ChEBI" id="CHEBI:58349"/>
        <dbReference type="ChEBI" id="CHEBI:456216"/>
        <dbReference type="EC" id="2.7.1.23"/>
    </reaction>
</comment>
<feature type="active site" description="Proton acceptor" evidence="8">
    <location>
        <position position="85"/>
    </location>
</feature>
<dbReference type="Pfam" id="PF01513">
    <property type="entry name" value="NAD_kinase"/>
    <property type="match status" value="1"/>
</dbReference>
<organism evidence="9 10">
    <name type="scientific">Ureibacillus galli</name>
    <dbReference type="NCBI Taxonomy" id="2762222"/>
    <lineage>
        <taxon>Bacteria</taxon>
        <taxon>Bacillati</taxon>
        <taxon>Bacillota</taxon>
        <taxon>Bacilli</taxon>
        <taxon>Bacillales</taxon>
        <taxon>Caryophanaceae</taxon>
        <taxon>Ureibacillus</taxon>
    </lineage>
</organism>
<keyword evidence="10" id="KW-1185">Reference proteome</keyword>
<evidence type="ECO:0000313" key="10">
    <source>
        <dbReference type="Proteomes" id="UP000640930"/>
    </source>
</evidence>
<comment type="function">
    <text evidence="8">Involved in the regulation of the intracellular balance of NAD and NADP, and is a key enzyme in the biosynthesis of NADP. Catalyzes specifically the phosphorylation on 2'-hydroxyl of the adenosine moiety of NAD to yield NADP.</text>
</comment>
<protein>
    <recommendedName>
        <fullName evidence="8">NAD kinase</fullName>
        <ecNumber evidence="8">2.7.1.23</ecNumber>
    </recommendedName>
    <alternativeName>
        <fullName evidence="8">ATP-dependent NAD kinase</fullName>
    </alternativeName>
</protein>
<dbReference type="PANTHER" id="PTHR20275:SF0">
    <property type="entry name" value="NAD KINASE"/>
    <property type="match status" value="1"/>
</dbReference>
<evidence type="ECO:0000256" key="2">
    <source>
        <dbReference type="ARBA" id="ARBA00022741"/>
    </source>
</evidence>
<feature type="binding site" evidence="8">
    <location>
        <begin position="161"/>
        <end position="162"/>
    </location>
    <ligand>
        <name>NAD(+)</name>
        <dbReference type="ChEBI" id="CHEBI:57540"/>
    </ligand>
</feature>
<gene>
    <name evidence="8" type="primary">nadK</name>
    <name evidence="9" type="ORF">H9636_08320</name>
</gene>
<accession>A0ABR8XBS1</accession>
<dbReference type="SUPFAM" id="SSF111331">
    <property type="entry name" value="NAD kinase/diacylglycerol kinase-like"/>
    <property type="match status" value="1"/>
</dbReference>
<dbReference type="Gene3D" id="2.60.200.30">
    <property type="entry name" value="Probable inorganic polyphosphate/atp-NAD kinase, domain 2"/>
    <property type="match status" value="1"/>
</dbReference>
<feature type="binding site" evidence="8">
    <location>
        <position position="224"/>
    </location>
    <ligand>
        <name>NAD(+)</name>
        <dbReference type="ChEBI" id="CHEBI:57540"/>
    </ligand>
</feature>
<keyword evidence="8" id="KW-0963">Cytoplasm</keyword>
<keyword evidence="4 8" id="KW-0067">ATP-binding</keyword>
<dbReference type="InterPro" id="IPR017437">
    <property type="entry name" value="ATP-NAD_kinase_PpnK-typ_C"/>
</dbReference>
<evidence type="ECO:0000256" key="6">
    <source>
        <dbReference type="ARBA" id="ARBA00023027"/>
    </source>
</evidence>
<keyword evidence="5 8" id="KW-0521">NADP</keyword>
<feature type="binding site" evidence="8">
    <location>
        <position position="189"/>
    </location>
    <ligand>
        <name>NAD(+)</name>
        <dbReference type="ChEBI" id="CHEBI:57540"/>
    </ligand>
</feature>
<evidence type="ECO:0000256" key="3">
    <source>
        <dbReference type="ARBA" id="ARBA00022777"/>
    </source>
</evidence>
<evidence type="ECO:0000256" key="7">
    <source>
        <dbReference type="ARBA" id="ARBA00047925"/>
    </source>
</evidence>
<keyword evidence="1 8" id="KW-0808">Transferase</keyword>
<keyword evidence="3 8" id="KW-0418">Kinase</keyword>
<proteinExistence type="inferred from homology"/>
<keyword evidence="2 8" id="KW-0547">Nucleotide-binding</keyword>
<comment type="caution">
    <text evidence="9">The sequence shown here is derived from an EMBL/GenBank/DDBJ whole genome shotgun (WGS) entry which is preliminary data.</text>
</comment>
<keyword evidence="6 8" id="KW-0520">NAD</keyword>
<feature type="binding site" evidence="8">
    <location>
        <begin position="85"/>
        <end position="86"/>
    </location>
    <ligand>
        <name>NAD(+)</name>
        <dbReference type="ChEBI" id="CHEBI:57540"/>
    </ligand>
</feature>
<name>A0ABR8XBS1_9BACL</name>
<evidence type="ECO:0000313" key="9">
    <source>
        <dbReference type="EMBL" id="MBD8026660.1"/>
    </source>
</evidence>
<sequence length="304" mass="34694">MKKCLPFVVKYKKHKFTSVKLKKQLIQKYDQLMRERSVSNLKFSIQSRRDSQSNELMELAKTYLQDFGLVLDDDEPEIVISIGGDGTLLHAFHRHSHRLNEVAFVGIHTGHLGFYADWKPSELEKLVLSIAKNEFNVVEYPLLEVQVHTHHAETATYLALNEATIKSPDVTLVMDIELNGNQFERFRGDGLCVSTPSGSTAYNKALGGAIIHPTLQAFQITEMASINNRVFRTVGSSLVLPAHHSCTLKPVKDQQFTMTIDHIHLIQDDLKCVTFKVANEKVRFARFRPFPFWERVHDSFVSNE</sequence>
<evidence type="ECO:0000256" key="5">
    <source>
        <dbReference type="ARBA" id="ARBA00022857"/>
    </source>
</evidence>
<comment type="subcellular location">
    <subcellularLocation>
        <location evidence="8">Cytoplasm</location>
    </subcellularLocation>
</comment>
<dbReference type="Proteomes" id="UP000640930">
    <property type="component" value="Unassembled WGS sequence"/>
</dbReference>
<dbReference type="InterPro" id="IPR017438">
    <property type="entry name" value="ATP-NAD_kinase_N"/>
</dbReference>
<feature type="binding site" evidence="8">
    <location>
        <position position="187"/>
    </location>
    <ligand>
        <name>NAD(+)</name>
        <dbReference type="ChEBI" id="CHEBI:57540"/>
    </ligand>
</feature>
<dbReference type="NCBIfam" id="NF003424">
    <property type="entry name" value="PRK04885.1"/>
    <property type="match status" value="1"/>
</dbReference>
<comment type="cofactor">
    <cofactor evidence="8">
        <name>a divalent metal cation</name>
        <dbReference type="ChEBI" id="CHEBI:60240"/>
    </cofactor>
</comment>
<comment type="similarity">
    <text evidence="8">Belongs to the NAD kinase family.</text>
</comment>
<dbReference type="Gene3D" id="3.40.50.10330">
    <property type="entry name" value="Probable inorganic polyphosphate/atp-NAD kinase, domain 1"/>
    <property type="match status" value="1"/>
</dbReference>
<comment type="caution">
    <text evidence="8">Lacks conserved residue(s) required for the propagation of feature annotation.</text>
</comment>
<dbReference type="EC" id="2.7.1.23" evidence="8"/>
<evidence type="ECO:0000256" key="8">
    <source>
        <dbReference type="HAMAP-Rule" id="MF_00361"/>
    </source>
</evidence>
<dbReference type="GO" id="GO:0003951">
    <property type="term" value="F:NAD+ kinase activity"/>
    <property type="evidence" value="ECO:0007669"/>
    <property type="project" value="UniProtKB-EC"/>
</dbReference>
<dbReference type="InterPro" id="IPR002504">
    <property type="entry name" value="NADK"/>
</dbReference>
<feature type="binding site" evidence="8">
    <location>
        <position position="90"/>
    </location>
    <ligand>
        <name>NAD(+)</name>
        <dbReference type="ChEBI" id="CHEBI:57540"/>
    </ligand>
</feature>
<dbReference type="InterPro" id="IPR016064">
    <property type="entry name" value="NAD/diacylglycerol_kinase_sf"/>
</dbReference>
<dbReference type="HAMAP" id="MF_00361">
    <property type="entry name" value="NAD_kinase"/>
    <property type="match status" value="1"/>
</dbReference>
<dbReference type="Pfam" id="PF20143">
    <property type="entry name" value="NAD_kinase_C"/>
    <property type="match status" value="1"/>
</dbReference>
<reference evidence="9 10" key="1">
    <citation type="submission" date="2020-08" db="EMBL/GenBank/DDBJ databases">
        <title>A Genomic Blueprint of the Chicken Gut Microbiome.</title>
        <authorList>
            <person name="Gilroy R."/>
            <person name="Ravi A."/>
            <person name="Getino M."/>
            <person name="Pursley I."/>
            <person name="Horton D.L."/>
            <person name="Alikhan N.-F."/>
            <person name="Baker D."/>
            <person name="Gharbi K."/>
            <person name="Hall N."/>
            <person name="Watson M."/>
            <person name="Adriaenssens E.M."/>
            <person name="Foster-Nyarko E."/>
            <person name="Jarju S."/>
            <person name="Secka A."/>
            <person name="Antonio M."/>
            <person name="Oren A."/>
            <person name="Chaudhuri R."/>
            <person name="La Ragione R.M."/>
            <person name="Hildebrand F."/>
            <person name="Pallen M.J."/>
        </authorList>
    </citation>
    <scope>NUCLEOTIDE SEQUENCE [LARGE SCALE GENOMIC DNA]</scope>
    <source>
        <strain evidence="9 10">Re31</strain>
    </source>
</reference>
<dbReference type="PANTHER" id="PTHR20275">
    <property type="entry name" value="NAD KINASE"/>
    <property type="match status" value="1"/>
</dbReference>